<dbReference type="AlphaFoldDB" id="A0A3P7LNM7"/>
<proteinExistence type="predicted"/>
<sequence>MPSKDLFGYNPLLCAVKAKALKCVEEIRNAGGVIDIPQFKLGVAHPQIVLWCRHDLVYFVAPQRLLALYLTIFKLYYGQKLSPYFWGSAQFIFAFSGVDLCLAAAHGDVEQLRCWEAAGSELVETDYDRRTALHVVIFRRTISQY</sequence>
<dbReference type="InterPro" id="IPR036770">
    <property type="entry name" value="Ankyrin_rpt-contain_sf"/>
</dbReference>
<protein>
    <submittedName>
        <fullName evidence="1">Uncharacterized protein</fullName>
    </submittedName>
</protein>
<dbReference type="EMBL" id="UYYB01110142">
    <property type="protein sequence ID" value="VDM80808.1"/>
    <property type="molecule type" value="Genomic_DNA"/>
</dbReference>
<gene>
    <name evidence="1" type="ORF">SVUK_LOCUS15806</name>
</gene>
<organism evidence="1 2">
    <name type="scientific">Strongylus vulgaris</name>
    <name type="common">Blood worm</name>
    <dbReference type="NCBI Taxonomy" id="40348"/>
    <lineage>
        <taxon>Eukaryota</taxon>
        <taxon>Metazoa</taxon>
        <taxon>Ecdysozoa</taxon>
        <taxon>Nematoda</taxon>
        <taxon>Chromadorea</taxon>
        <taxon>Rhabditida</taxon>
        <taxon>Rhabditina</taxon>
        <taxon>Rhabditomorpha</taxon>
        <taxon>Strongyloidea</taxon>
        <taxon>Strongylidae</taxon>
        <taxon>Strongylus</taxon>
    </lineage>
</organism>
<accession>A0A3P7LNM7</accession>
<dbReference type="SUPFAM" id="SSF48403">
    <property type="entry name" value="Ankyrin repeat"/>
    <property type="match status" value="1"/>
</dbReference>
<dbReference type="OrthoDB" id="542841at2759"/>
<evidence type="ECO:0000313" key="2">
    <source>
        <dbReference type="Proteomes" id="UP000270094"/>
    </source>
</evidence>
<name>A0A3P7LNM7_STRVU</name>
<reference evidence="1 2" key="1">
    <citation type="submission" date="2018-11" db="EMBL/GenBank/DDBJ databases">
        <authorList>
            <consortium name="Pathogen Informatics"/>
        </authorList>
    </citation>
    <scope>NUCLEOTIDE SEQUENCE [LARGE SCALE GENOMIC DNA]</scope>
</reference>
<evidence type="ECO:0000313" key="1">
    <source>
        <dbReference type="EMBL" id="VDM80808.1"/>
    </source>
</evidence>
<keyword evidence="2" id="KW-1185">Reference proteome</keyword>
<dbReference type="Proteomes" id="UP000270094">
    <property type="component" value="Unassembled WGS sequence"/>
</dbReference>